<dbReference type="STRING" id="235985.SAMN05414137_11429"/>
<sequence length="121" mass="12869">MPTAEQTCPQHPPGLAALLQGVLAKHPRTTPRDLAQQTGIPAEVISSWIAGSDSGAGASSTDLRALAEALPGPHTVACILRAAGRRTPADLATEREQRLLEAYRALDTDKQRQLVRLARAM</sequence>
<reference evidence="2" key="1">
    <citation type="submission" date="2016-10" db="EMBL/GenBank/DDBJ databases">
        <authorList>
            <person name="Varghese N."/>
        </authorList>
    </citation>
    <scope>NUCLEOTIDE SEQUENCE [LARGE SCALE GENOMIC DNA]</scope>
    <source>
        <strain evidence="2">DSM 45096 / BCRC 16803 / CGMCC 4.1857 / CIP 109030 / JCM 12277 / KCTC 19219 / NBRC 100920 / 33214</strain>
    </source>
</reference>
<name>A0A1H7TKW1_STRJI</name>
<dbReference type="RefSeq" id="WP_042460317.1">
    <property type="nucleotide sequence ID" value="NZ_BBPN01000067.1"/>
</dbReference>
<gene>
    <name evidence="1" type="ORF">SAMN05414137_11429</name>
</gene>
<evidence type="ECO:0000313" key="2">
    <source>
        <dbReference type="Proteomes" id="UP000183015"/>
    </source>
</evidence>
<protein>
    <submittedName>
        <fullName evidence="1">Uncharacterized protein</fullName>
    </submittedName>
</protein>
<keyword evidence="2" id="KW-1185">Reference proteome</keyword>
<dbReference type="eggNOG" id="ENOG5031JHB">
    <property type="taxonomic scope" value="Bacteria"/>
</dbReference>
<organism evidence="1 2">
    <name type="scientific">Streptacidiphilus jiangxiensis</name>
    <dbReference type="NCBI Taxonomy" id="235985"/>
    <lineage>
        <taxon>Bacteria</taxon>
        <taxon>Bacillati</taxon>
        <taxon>Actinomycetota</taxon>
        <taxon>Actinomycetes</taxon>
        <taxon>Kitasatosporales</taxon>
        <taxon>Streptomycetaceae</taxon>
        <taxon>Streptacidiphilus</taxon>
    </lineage>
</organism>
<dbReference type="OrthoDB" id="3854257at2"/>
<proteinExistence type="predicted"/>
<dbReference type="EMBL" id="FOAZ01000014">
    <property type="protein sequence ID" value="SEL85044.1"/>
    <property type="molecule type" value="Genomic_DNA"/>
</dbReference>
<dbReference type="Proteomes" id="UP000183015">
    <property type="component" value="Unassembled WGS sequence"/>
</dbReference>
<accession>A0A1H7TKW1</accession>
<evidence type="ECO:0000313" key="1">
    <source>
        <dbReference type="EMBL" id="SEL85044.1"/>
    </source>
</evidence>
<dbReference type="AlphaFoldDB" id="A0A1H7TKW1"/>